<accession>A0A086MQH2</accession>
<reference evidence="1 2" key="1">
    <citation type="submission" date="2014-05" db="EMBL/GenBank/DDBJ databases">
        <title>Complete genome sequence of the Streptomyces mutabilis TRM45540.</title>
        <authorList>
            <person name="Luo X."/>
            <person name="Zhang L."/>
        </authorList>
    </citation>
    <scope>NUCLEOTIDE SEQUENCE [LARGE SCALE GENOMIC DNA]</scope>
    <source>
        <strain evidence="1 2">TRM45540</strain>
    </source>
</reference>
<organism evidence="1 2">
    <name type="scientific">Streptomyces mutabilis</name>
    <dbReference type="NCBI Taxonomy" id="67332"/>
    <lineage>
        <taxon>Bacteria</taxon>
        <taxon>Bacillati</taxon>
        <taxon>Actinomycetota</taxon>
        <taxon>Actinomycetes</taxon>
        <taxon>Kitasatosporales</taxon>
        <taxon>Streptomycetaceae</taxon>
        <taxon>Streptomyces</taxon>
    </lineage>
</organism>
<keyword evidence="2" id="KW-1185">Reference proteome</keyword>
<dbReference type="RefSeq" id="WP_043386765.1">
    <property type="nucleotide sequence ID" value="NZ_KN039954.1"/>
</dbReference>
<protein>
    <submittedName>
        <fullName evidence="1">Uncharacterized protein</fullName>
    </submittedName>
</protein>
<dbReference type="HOGENOM" id="CLU_1969331_0_0_11"/>
<proteinExistence type="predicted"/>
<gene>
    <name evidence="1" type="ORF">FM21_36350</name>
</gene>
<comment type="caution">
    <text evidence="1">The sequence shown here is derived from an EMBL/GenBank/DDBJ whole genome shotgun (WGS) entry which is preliminary data.</text>
</comment>
<dbReference type="AlphaFoldDB" id="A0A086MQH2"/>
<evidence type="ECO:0000313" key="2">
    <source>
        <dbReference type="Proteomes" id="UP000029095"/>
    </source>
</evidence>
<name>A0A086MQH2_9ACTN</name>
<evidence type="ECO:0000313" key="1">
    <source>
        <dbReference type="EMBL" id="KFG71140.1"/>
    </source>
</evidence>
<dbReference type="EMBL" id="JNFQ01000011">
    <property type="protein sequence ID" value="KFG71140.1"/>
    <property type="molecule type" value="Genomic_DNA"/>
</dbReference>
<sequence length="127" mass="14199">MSAVQAEEVVLDPVEAEGQGYRRVLLTHLTSWVQDATEVVTDPDRCDSASLEDALNEVNGVVFEIEMETERKPLGLEAEQLLVAAELMMRRARGYAGRDAKAQMRCSRAAAELANEAHEFYKTRNEE</sequence>
<dbReference type="Proteomes" id="UP000029095">
    <property type="component" value="Unassembled WGS sequence"/>
</dbReference>